<keyword evidence="3" id="KW-1185">Reference proteome</keyword>
<gene>
    <name evidence="2" type="ORF">M9458_003902</name>
</gene>
<sequence length="86" mass="9208">MSGTEDVAETPRLNVPLRTPGSVFKSSVGGVNSALTAPFTPDVDSPFSSPAIRRLVGQQDPQSPWYGTVQSPHIMRRGPKLWSAST</sequence>
<name>A0ABD0RQC3_CIRMR</name>
<evidence type="ECO:0000313" key="3">
    <source>
        <dbReference type="Proteomes" id="UP001529510"/>
    </source>
</evidence>
<organism evidence="2 3">
    <name type="scientific">Cirrhinus mrigala</name>
    <name type="common">Mrigala</name>
    <dbReference type="NCBI Taxonomy" id="683832"/>
    <lineage>
        <taxon>Eukaryota</taxon>
        <taxon>Metazoa</taxon>
        <taxon>Chordata</taxon>
        <taxon>Craniata</taxon>
        <taxon>Vertebrata</taxon>
        <taxon>Euteleostomi</taxon>
        <taxon>Actinopterygii</taxon>
        <taxon>Neopterygii</taxon>
        <taxon>Teleostei</taxon>
        <taxon>Ostariophysi</taxon>
        <taxon>Cypriniformes</taxon>
        <taxon>Cyprinidae</taxon>
        <taxon>Labeoninae</taxon>
        <taxon>Labeonini</taxon>
        <taxon>Cirrhinus</taxon>
    </lineage>
</organism>
<feature type="non-terminal residue" evidence="2">
    <location>
        <position position="86"/>
    </location>
</feature>
<evidence type="ECO:0000313" key="2">
    <source>
        <dbReference type="EMBL" id="KAL0200715.1"/>
    </source>
</evidence>
<dbReference type="Proteomes" id="UP001529510">
    <property type="component" value="Unassembled WGS sequence"/>
</dbReference>
<feature type="non-terminal residue" evidence="2">
    <location>
        <position position="1"/>
    </location>
</feature>
<proteinExistence type="predicted"/>
<protein>
    <submittedName>
        <fullName evidence="2">Uncharacterized protein</fullName>
    </submittedName>
</protein>
<comment type="caution">
    <text evidence="2">The sequence shown here is derived from an EMBL/GenBank/DDBJ whole genome shotgun (WGS) entry which is preliminary data.</text>
</comment>
<dbReference type="AlphaFoldDB" id="A0ABD0RQC3"/>
<evidence type="ECO:0000256" key="1">
    <source>
        <dbReference type="SAM" id="MobiDB-lite"/>
    </source>
</evidence>
<accession>A0ABD0RQC3</accession>
<dbReference type="EMBL" id="JAMKFB020000002">
    <property type="protein sequence ID" value="KAL0200715.1"/>
    <property type="molecule type" value="Genomic_DNA"/>
</dbReference>
<feature type="region of interest" description="Disordered" evidence="1">
    <location>
        <begin position="56"/>
        <end position="86"/>
    </location>
</feature>
<reference evidence="2 3" key="1">
    <citation type="submission" date="2024-05" db="EMBL/GenBank/DDBJ databases">
        <title>Genome sequencing and assembly of Indian major carp, Cirrhinus mrigala (Hamilton, 1822).</title>
        <authorList>
            <person name="Mohindra V."/>
            <person name="Chowdhury L.M."/>
            <person name="Lal K."/>
            <person name="Jena J.K."/>
        </authorList>
    </citation>
    <scope>NUCLEOTIDE SEQUENCE [LARGE SCALE GENOMIC DNA]</scope>
    <source>
        <strain evidence="2">CM1030</strain>
        <tissue evidence="2">Blood</tissue>
    </source>
</reference>